<reference evidence="1" key="1">
    <citation type="submission" date="2023-04" db="EMBL/GenBank/DDBJ databases">
        <title>Phytophthora fragariaefolia NBRC 109709.</title>
        <authorList>
            <person name="Ichikawa N."/>
            <person name="Sato H."/>
            <person name="Tonouchi N."/>
        </authorList>
    </citation>
    <scope>NUCLEOTIDE SEQUENCE</scope>
    <source>
        <strain evidence="1">NBRC 109709</strain>
    </source>
</reference>
<keyword evidence="2" id="KW-1185">Reference proteome</keyword>
<accession>A0A9W6YIS7</accession>
<gene>
    <name evidence="1" type="ORF">Pfra01_002983400</name>
</gene>
<organism evidence="1 2">
    <name type="scientific">Phytophthora fragariaefolia</name>
    <dbReference type="NCBI Taxonomy" id="1490495"/>
    <lineage>
        <taxon>Eukaryota</taxon>
        <taxon>Sar</taxon>
        <taxon>Stramenopiles</taxon>
        <taxon>Oomycota</taxon>
        <taxon>Peronosporomycetes</taxon>
        <taxon>Peronosporales</taxon>
        <taxon>Peronosporaceae</taxon>
        <taxon>Phytophthora</taxon>
    </lineage>
</organism>
<sequence>MPSLDSSAAQRPRNCTNALQYHGASPLYDLATLQSAIRYKRYTDEQRHRILGVAKDGGDWALAADHNGVAYKTAWSWVNQARSTVVWRPVEVQRGGARRVKIMPEHVDHMVKLLEDNCLLTLFDLVGELQVKFGIEVTPQTVRNALDTICYTCQKKHAEPSEMNSPRVKDYVGVELIKLSPYSPMLNLIENVFSVFKSDVKYYLATHRDAILRPPPGVTKAQHRATYMLCAAKHSMRVKVTPELCDSEAAHTLSFHARALDKHDMPVVS</sequence>
<evidence type="ECO:0000313" key="1">
    <source>
        <dbReference type="EMBL" id="GMG16620.1"/>
    </source>
</evidence>
<proteinExistence type="predicted"/>
<evidence type="ECO:0000313" key="2">
    <source>
        <dbReference type="Proteomes" id="UP001165121"/>
    </source>
</evidence>
<protein>
    <submittedName>
        <fullName evidence="1">Unnamed protein product</fullName>
    </submittedName>
</protein>
<dbReference type="AlphaFoldDB" id="A0A9W6YIS7"/>
<dbReference type="InterPro" id="IPR009057">
    <property type="entry name" value="Homeodomain-like_sf"/>
</dbReference>
<dbReference type="Proteomes" id="UP001165121">
    <property type="component" value="Unassembled WGS sequence"/>
</dbReference>
<dbReference type="SUPFAM" id="SSF46689">
    <property type="entry name" value="Homeodomain-like"/>
    <property type="match status" value="1"/>
</dbReference>
<dbReference type="Gene3D" id="3.30.420.10">
    <property type="entry name" value="Ribonuclease H-like superfamily/Ribonuclease H"/>
    <property type="match status" value="1"/>
</dbReference>
<dbReference type="GO" id="GO:0003676">
    <property type="term" value="F:nucleic acid binding"/>
    <property type="evidence" value="ECO:0007669"/>
    <property type="project" value="InterPro"/>
</dbReference>
<dbReference type="InterPro" id="IPR036397">
    <property type="entry name" value="RNaseH_sf"/>
</dbReference>
<dbReference type="OrthoDB" id="123384at2759"/>
<dbReference type="EMBL" id="BSXT01018945">
    <property type="protein sequence ID" value="GMG16620.1"/>
    <property type="molecule type" value="Genomic_DNA"/>
</dbReference>
<name>A0A9W6YIS7_9STRA</name>
<comment type="caution">
    <text evidence="1">The sequence shown here is derived from an EMBL/GenBank/DDBJ whole genome shotgun (WGS) entry which is preliminary data.</text>
</comment>